<dbReference type="SUPFAM" id="SSF56003">
    <property type="entry name" value="Molybdenum cofactor-binding domain"/>
    <property type="match status" value="2"/>
</dbReference>
<evidence type="ECO:0000313" key="4">
    <source>
        <dbReference type="EMBL" id="RQP22305.1"/>
    </source>
</evidence>
<dbReference type="PANTHER" id="PTHR47495">
    <property type="entry name" value="ALDEHYDE DEHYDROGENASE"/>
    <property type="match status" value="1"/>
</dbReference>
<dbReference type="GO" id="GO:0016491">
    <property type="term" value="F:oxidoreductase activity"/>
    <property type="evidence" value="ECO:0007669"/>
    <property type="project" value="InterPro"/>
</dbReference>
<dbReference type="InterPro" id="IPR000674">
    <property type="entry name" value="Ald_Oxase/Xan_DH_a/b"/>
</dbReference>
<protein>
    <submittedName>
        <fullName evidence="4">Xanthine dehydrogenase family protein molybdopterin-binding subunit</fullName>
    </submittedName>
</protein>
<dbReference type="EMBL" id="QUSW01000007">
    <property type="protein sequence ID" value="RQP22305.1"/>
    <property type="molecule type" value="Genomic_DNA"/>
</dbReference>
<proteinExistence type="predicted"/>
<dbReference type="PIRSF" id="PIRSF036389">
    <property type="entry name" value="IOR_B"/>
    <property type="match status" value="1"/>
</dbReference>
<feature type="region of interest" description="Disordered" evidence="1">
    <location>
        <begin position="1"/>
        <end position="36"/>
    </location>
</feature>
<dbReference type="InterPro" id="IPR046867">
    <property type="entry name" value="AldOxase/xan_DH_MoCoBD2"/>
</dbReference>
<dbReference type="InterPro" id="IPR008274">
    <property type="entry name" value="AldOxase/xan_DH_MoCoBD1"/>
</dbReference>
<evidence type="ECO:0000256" key="2">
    <source>
        <dbReference type="SAM" id="Phobius"/>
    </source>
</evidence>
<keyword evidence="2" id="KW-0472">Membrane</keyword>
<dbReference type="Proteomes" id="UP000267464">
    <property type="component" value="Unassembled WGS sequence"/>
</dbReference>
<dbReference type="InterPro" id="IPR037165">
    <property type="entry name" value="AldOxase/xan_DH_Mopterin-bd_sf"/>
</dbReference>
<evidence type="ECO:0000259" key="3">
    <source>
        <dbReference type="SMART" id="SM01008"/>
    </source>
</evidence>
<name>A0A3N7JTK6_9BURK</name>
<sequence>MRHLPAHPRSHQDGGARAAWPAREEGRHRRRREGPVKRRSFVLSGLGATGALLVGWGVMPMRSRMGGVDTMPVNDGQVGLNGWIKIAPDGTVMLAMPRSEMGQGVHTALAMLAAEELDVPMSKVTLVQAGHESLYGNVATLTDSMLPFHPTEREPGAETRTVRAAQWVVSKAVRELGVNITGGSSSVSDAWEVVRLAAATARAQLVNAASLQWKLPAAELAVNDGVVSHPSGPNGHYGQLAKMAAATPPGDVKTKDPGQWKLIGTPAPRTDLPAKVNGSARFGIDVREPGQVYAVVRHCPVLGGGIGRMNVDAAMRIPGVERVVRLPSYAGSTEGVAVIGRSSWHAKKGAQALDIEWRLPTAMVPDTKAIMATLEASAREAAKTHGGFGFYSRGDLKAAQQGAARSIEAVYRAPYLAHAPMEPINCTAQVKDGRVTVWASTQAPGMARALAAEVAQVPADAVTVHVTYLGGGFGRRLDVDFVGQAVRVAVEANGRPVQLLWPREEDITHDFYRPAGVAVMKAGFDAQGAVNSLQITSAGDAITPRWMERTLPQLTGPVDLPDRSTSDGLFDLPYGIANERIAHIATKSNVPIGFWRSVGHSHNAFFSESFIDEIAHESKQDPVAFRLALLKDMPRHAAVLKLAAEKASWGTPLPAGHARGVALHEAFGSIVAEVMEVSLANGAPRVHRVVCAADIGTVVNPGIVAQQMESCIVFGLTAALYGRIDIVNGAVQQTNFPNYPMLKLAQTPVIETHLVRSTRAPGGVGEPGVPPVAPALANALFALTGKRLRDLPLTLA</sequence>
<keyword evidence="5" id="KW-1185">Reference proteome</keyword>
<evidence type="ECO:0000256" key="1">
    <source>
        <dbReference type="SAM" id="MobiDB-lite"/>
    </source>
</evidence>
<reference evidence="4 5" key="2">
    <citation type="submission" date="2018-12" db="EMBL/GenBank/DDBJ databases">
        <title>Rhizobacter gummiphilus sp. nov., a rubber-degrading bacterium isolated from the soil of a botanical garden in Japan.</title>
        <authorList>
            <person name="Shunsuke S.S."/>
        </authorList>
    </citation>
    <scope>NUCLEOTIDE SEQUENCE [LARGE SCALE GENOMIC DNA]</scope>
    <source>
        <strain evidence="4 5">S-16</strain>
    </source>
</reference>
<accession>A0A3N7JTK6</accession>
<dbReference type="Pfam" id="PF02738">
    <property type="entry name" value="MoCoBD_1"/>
    <property type="match status" value="1"/>
</dbReference>
<feature type="domain" description="Aldehyde oxidase/xanthine dehydrogenase a/b hammerhead" evidence="3">
    <location>
        <begin position="277"/>
        <end position="361"/>
    </location>
</feature>
<evidence type="ECO:0000313" key="5">
    <source>
        <dbReference type="Proteomes" id="UP000267464"/>
    </source>
</evidence>
<organism evidence="4 5">
    <name type="scientific">Piscinibacter terrae</name>
    <dbReference type="NCBI Taxonomy" id="2496871"/>
    <lineage>
        <taxon>Bacteria</taxon>
        <taxon>Pseudomonadati</taxon>
        <taxon>Pseudomonadota</taxon>
        <taxon>Betaproteobacteria</taxon>
        <taxon>Burkholderiales</taxon>
        <taxon>Sphaerotilaceae</taxon>
        <taxon>Piscinibacter</taxon>
    </lineage>
</organism>
<feature type="transmembrane region" description="Helical" evidence="2">
    <location>
        <begin position="40"/>
        <end position="59"/>
    </location>
</feature>
<dbReference type="Gene3D" id="3.90.1170.50">
    <property type="entry name" value="Aldehyde oxidase/xanthine dehydrogenase, a/b hammerhead"/>
    <property type="match status" value="1"/>
</dbReference>
<keyword evidence="2" id="KW-0812">Transmembrane</keyword>
<dbReference type="InterPro" id="IPR052516">
    <property type="entry name" value="N-heterocyclic_Hydroxylase"/>
</dbReference>
<dbReference type="PANTHER" id="PTHR47495:SF2">
    <property type="entry name" value="ALDEHYDE DEHYDROGENASE"/>
    <property type="match status" value="1"/>
</dbReference>
<dbReference type="SMART" id="SM01008">
    <property type="entry name" value="Ald_Xan_dh_C"/>
    <property type="match status" value="1"/>
</dbReference>
<dbReference type="Gene3D" id="3.30.365.10">
    <property type="entry name" value="Aldehyde oxidase/xanthine dehydrogenase, molybdopterin binding domain"/>
    <property type="match status" value="5"/>
</dbReference>
<dbReference type="InterPro" id="IPR012368">
    <property type="entry name" value="OxRdtase_Mopterin-bd_su_IorB"/>
</dbReference>
<dbReference type="AlphaFoldDB" id="A0A3N7JTK6"/>
<gene>
    <name evidence="4" type="ORF">DZC73_21840</name>
</gene>
<reference evidence="4 5" key="1">
    <citation type="submission" date="2018-08" db="EMBL/GenBank/DDBJ databases">
        <authorList>
            <person name="Khan S.A."/>
            <person name="Jeon C.O."/>
            <person name="Chun B.H."/>
            <person name="Jeong S.E."/>
        </authorList>
    </citation>
    <scope>NUCLEOTIDE SEQUENCE [LARGE SCALE GENOMIC DNA]</scope>
    <source>
        <strain evidence="4 5">S-16</strain>
    </source>
</reference>
<dbReference type="Pfam" id="PF20256">
    <property type="entry name" value="MoCoBD_2"/>
    <property type="match status" value="2"/>
</dbReference>
<dbReference type="OrthoDB" id="9767994at2"/>
<keyword evidence="2" id="KW-1133">Transmembrane helix</keyword>
<comment type="caution">
    <text evidence="4">The sequence shown here is derived from an EMBL/GenBank/DDBJ whole genome shotgun (WGS) entry which is preliminary data.</text>
</comment>